<reference evidence="3" key="1">
    <citation type="submission" date="2020-01" db="EMBL/GenBank/DDBJ databases">
        <authorList>
            <consortium name="DOE Joint Genome Institute"/>
            <person name="Haridas S."/>
            <person name="Albert R."/>
            <person name="Binder M."/>
            <person name="Bloem J."/>
            <person name="Labutti K."/>
            <person name="Salamov A."/>
            <person name="Andreopoulos B."/>
            <person name="Baker S.E."/>
            <person name="Barry K."/>
            <person name="Bills G."/>
            <person name="Bluhm B.H."/>
            <person name="Cannon C."/>
            <person name="Castanera R."/>
            <person name="Culley D.E."/>
            <person name="Daum C."/>
            <person name="Ezra D."/>
            <person name="Gonzalez J.B."/>
            <person name="Henrissat B."/>
            <person name="Kuo A."/>
            <person name="Liang C."/>
            <person name="Lipzen A."/>
            <person name="Lutzoni F."/>
            <person name="Magnuson J."/>
            <person name="Mondo S."/>
            <person name="Nolan M."/>
            <person name="Ohm R."/>
            <person name="Pangilinan J."/>
            <person name="Park H.-J."/>
            <person name="Ramirez L."/>
            <person name="Alfaro M."/>
            <person name="Sun H."/>
            <person name="Tritt A."/>
            <person name="Yoshinaga Y."/>
            <person name="Zwiers L.-H."/>
            <person name="Turgeon B.G."/>
            <person name="Goodwin S.B."/>
            <person name="Spatafora J.W."/>
            <person name="Crous P.W."/>
            <person name="Grigoriev I.V."/>
        </authorList>
    </citation>
    <scope>NUCLEOTIDE SEQUENCE</scope>
    <source>
        <strain evidence="3">IPT5</strain>
    </source>
</reference>
<feature type="signal peptide" evidence="2">
    <location>
        <begin position="1"/>
        <end position="23"/>
    </location>
</feature>
<feature type="compositionally biased region" description="Basic and acidic residues" evidence="1">
    <location>
        <begin position="166"/>
        <end position="183"/>
    </location>
</feature>
<organism evidence="3 4">
    <name type="scientific">Plenodomus tracheiphilus IPT5</name>
    <dbReference type="NCBI Taxonomy" id="1408161"/>
    <lineage>
        <taxon>Eukaryota</taxon>
        <taxon>Fungi</taxon>
        <taxon>Dikarya</taxon>
        <taxon>Ascomycota</taxon>
        <taxon>Pezizomycotina</taxon>
        <taxon>Dothideomycetes</taxon>
        <taxon>Pleosporomycetidae</taxon>
        <taxon>Pleosporales</taxon>
        <taxon>Pleosporineae</taxon>
        <taxon>Leptosphaeriaceae</taxon>
        <taxon>Plenodomus</taxon>
    </lineage>
</organism>
<keyword evidence="2" id="KW-0732">Signal</keyword>
<dbReference type="Proteomes" id="UP000799423">
    <property type="component" value="Unassembled WGS sequence"/>
</dbReference>
<dbReference type="AlphaFoldDB" id="A0A6A7ATS2"/>
<proteinExistence type="predicted"/>
<evidence type="ECO:0000313" key="3">
    <source>
        <dbReference type="EMBL" id="KAF2845515.1"/>
    </source>
</evidence>
<gene>
    <name evidence="3" type="ORF">T440DRAFT_262649</name>
</gene>
<protein>
    <submittedName>
        <fullName evidence="3">Uncharacterized protein</fullName>
    </submittedName>
</protein>
<evidence type="ECO:0000313" key="4">
    <source>
        <dbReference type="Proteomes" id="UP000799423"/>
    </source>
</evidence>
<evidence type="ECO:0000256" key="1">
    <source>
        <dbReference type="SAM" id="MobiDB-lite"/>
    </source>
</evidence>
<name>A0A6A7ATS2_9PLEO</name>
<dbReference type="EMBL" id="MU006345">
    <property type="protein sequence ID" value="KAF2845515.1"/>
    <property type="molecule type" value="Genomic_DNA"/>
</dbReference>
<keyword evidence="4" id="KW-1185">Reference proteome</keyword>
<feature type="region of interest" description="Disordered" evidence="1">
    <location>
        <begin position="133"/>
        <end position="183"/>
    </location>
</feature>
<evidence type="ECO:0000256" key="2">
    <source>
        <dbReference type="SAM" id="SignalP"/>
    </source>
</evidence>
<sequence>MHIAYFTWRTFVCVHWQLQSTLGEVDGWIDGWMGRGLPWSLVPRPSPLAPRRYRWPFAGLSLAFRWPFAGLSLPAILVGRHQMGARARIKERQTAAGVAGQQCFESGRARVSHTATRPQPIWRTLADCPRTATRSTGAVPRVRGGSIAKRAPSPAMLRGRSSARGLRPDGAGDVHRGRREGPV</sequence>
<accession>A0A6A7ATS2</accession>
<feature type="chain" id="PRO_5025427442" evidence="2">
    <location>
        <begin position="24"/>
        <end position="183"/>
    </location>
</feature>